<dbReference type="SMART" id="SM00247">
    <property type="entry name" value="XTALbg"/>
    <property type="match status" value="1"/>
</dbReference>
<organism evidence="6 7">
    <name type="scientific">Mugilogobius chulae</name>
    <name type="common">yellowstripe goby</name>
    <dbReference type="NCBI Taxonomy" id="88201"/>
    <lineage>
        <taxon>Eukaryota</taxon>
        <taxon>Metazoa</taxon>
        <taxon>Chordata</taxon>
        <taxon>Craniata</taxon>
        <taxon>Vertebrata</taxon>
        <taxon>Euteleostomi</taxon>
        <taxon>Actinopterygii</taxon>
        <taxon>Neopterygii</taxon>
        <taxon>Teleostei</taxon>
        <taxon>Neoteleostei</taxon>
        <taxon>Acanthomorphata</taxon>
        <taxon>Gobiaria</taxon>
        <taxon>Gobiiformes</taxon>
        <taxon>Gobioidei</taxon>
        <taxon>Gobiidae</taxon>
        <taxon>Gobionellinae</taxon>
        <taxon>Mugilogobius</taxon>
    </lineage>
</organism>
<evidence type="ECO:0000256" key="4">
    <source>
        <dbReference type="SAM" id="MobiDB-lite"/>
    </source>
</evidence>
<dbReference type="InterPro" id="IPR001064">
    <property type="entry name" value="Beta/gamma_crystallin"/>
</dbReference>
<evidence type="ECO:0000259" key="5">
    <source>
        <dbReference type="PROSITE" id="PS50915"/>
    </source>
</evidence>
<keyword evidence="2" id="KW-0677">Repeat</keyword>
<comment type="caution">
    <text evidence="6">The sequence shown here is derived from an EMBL/GenBank/DDBJ whole genome shotgun (WGS) entry which is preliminary data.</text>
</comment>
<dbReference type="Pfam" id="PF00030">
    <property type="entry name" value="Crystall"/>
    <property type="match status" value="1"/>
</dbReference>
<comment type="similarity">
    <text evidence="1">Belongs to the beta/gamma-crystallin family.</text>
</comment>
<dbReference type="GO" id="GO:0005634">
    <property type="term" value="C:nucleus"/>
    <property type="evidence" value="ECO:0007669"/>
    <property type="project" value="InterPro"/>
</dbReference>
<evidence type="ECO:0000256" key="1">
    <source>
        <dbReference type="ARBA" id="ARBA00009646"/>
    </source>
</evidence>
<dbReference type="PRINTS" id="PR01367">
    <property type="entry name" value="BGCRYSTALLIN"/>
</dbReference>
<dbReference type="InterPro" id="IPR006715">
    <property type="entry name" value="ETS_PEA3_N"/>
</dbReference>
<dbReference type="PANTHER" id="PTHR11818:SF126">
    <property type="entry name" value="CRYSTALLIN, GAMMA MX,-LIKE 2-RELATED"/>
    <property type="match status" value="1"/>
</dbReference>
<gene>
    <name evidence="6" type="ORF">WMY93_031914</name>
</gene>
<dbReference type="EMBL" id="JBBPFD010000696">
    <property type="protein sequence ID" value="KAK7877377.1"/>
    <property type="molecule type" value="Genomic_DNA"/>
</dbReference>
<sequence>MERNAKIIFFEDKNFQGRYFECSVDCPELSSHFSRCNSIRVEAGSWVAYERAHYTGYQYVLTRGEYPNYHSWNGFSETIRSCRALRHISEAKQVRAFIVLGWDTLEHQVTQWDIEWIVVVYLGKTLNPHCLSVCVHWVSGSLIALSALKVSSRHRLRIYERPDFGGQMMEVNEDLANLQDRWSRLDYCNGLLTGLSKQAVKQLQYIQNAAARVLTRTRKYDHISPVLRSLHWLPVAQRIDFKTALLVFKSLHGLAPKYISDMLVPYEPSRTLRTLGIGLLLVPRVRTKRGESAFQFYAAKIWNSLPEDDFGRSFIEKNREWSFVRGDVGWWKTRPDYHVYAPRASRESENLSNMDGFYDQQVPFGVPERRCPAEEEGRLNSRKRKFMETELAQDTEDLFQDLFQLQEIWIAEAQSPDDEQFVPDFQPNNVSVNGPAVQRVKRESSPSSQSPCRTPHRDMCLYPYSASCDSKPAGLKAPPPLQRQPHPLAAAPVRHCPQTLPLLPSSPQPPTERTEPAFCTSTQTGAPEWRLQRTAAVPEAVIRSQSPVPPSWFLRFLSAAVSEAPLGAAGPTWSSGVQTGAGGPCTLPLPPDLTLLRITLHNNNNNSSINNNSNSSNKQQQGTFHSSTLNKSPGTTLLTLTSKAVNPRSINLHICIGATTTASTEILRCSTTTRVLFQTDSTVR</sequence>
<feature type="domain" description="Beta/gamma crystallin 'Greek key'" evidence="5">
    <location>
        <begin position="154"/>
        <end position="207"/>
    </location>
</feature>
<dbReference type="Pfam" id="PF04621">
    <property type="entry name" value="ETS_PEA3_N"/>
    <property type="match status" value="1"/>
</dbReference>
<dbReference type="GO" id="GO:0003700">
    <property type="term" value="F:DNA-binding transcription factor activity"/>
    <property type="evidence" value="ECO:0007669"/>
    <property type="project" value="InterPro"/>
</dbReference>
<dbReference type="PROSITE" id="PS50915">
    <property type="entry name" value="CRYSTALLIN_BETA_GAMMA"/>
    <property type="match status" value="3"/>
</dbReference>
<evidence type="ECO:0000313" key="7">
    <source>
        <dbReference type="Proteomes" id="UP001460270"/>
    </source>
</evidence>
<dbReference type="GO" id="GO:0005212">
    <property type="term" value="F:structural constituent of eye lens"/>
    <property type="evidence" value="ECO:0007669"/>
    <property type="project" value="TreeGrafter"/>
</dbReference>
<evidence type="ECO:0000256" key="2">
    <source>
        <dbReference type="ARBA" id="ARBA00022737"/>
    </source>
</evidence>
<dbReference type="GO" id="GO:0002088">
    <property type="term" value="P:lens development in camera-type eye"/>
    <property type="evidence" value="ECO:0007669"/>
    <property type="project" value="TreeGrafter"/>
</dbReference>
<protein>
    <recommendedName>
        <fullName evidence="5">Beta/gamma crystallin 'Greek key' domain-containing protein</fullName>
    </recommendedName>
</protein>
<dbReference type="GO" id="GO:0007601">
    <property type="term" value="P:visual perception"/>
    <property type="evidence" value="ECO:0007669"/>
    <property type="project" value="TreeGrafter"/>
</dbReference>
<accession>A0AAW0MF23</accession>
<feature type="domain" description="Beta/gamma crystallin 'Greek key'" evidence="5">
    <location>
        <begin position="44"/>
        <end position="86"/>
    </location>
</feature>
<dbReference type="Proteomes" id="UP001460270">
    <property type="component" value="Unassembled WGS sequence"/>
</dbReference>
<keyword evidence="7" id="KW-1185">Reference proteome</keyword>
<keyword evidence="3" id="KW-0539">Nucleus</keyword>
<evidence type="ECO:0000256" key="3">
    <source>
        <dbReference type="ARBA" id="ARBA00023242"/>
    </source>
</evidence>
<feature type="compositionally biased region" description="Low complexity" evidence="4">
    <location>
        <begin position="604"/>
        <end position="617"/>
    </location>
</feature>
<reference evidence="7" key="1">
    <citation type="submission" date="2024-04" db="EMBL/GenBank/DDBJ databases">
        <title>Salinicola lusitanus LLJ914,a marine bacterium isolated from the Okinawa Trough.</title>
        <authorList>
            <person name="Li J."/>
        </authorList>
    </citation>
    <scope>NUCLEOTIDE SEQUENCE [LARGE SCALE GENOMIC DNA]</scope>
</reference>
<dbReference type="PANTHER" id="PTHR11818">
    <property type="entry name" value="BETA/GAMMA CRYSTALLIN"/>
    <property type="match status" value="1"/>
</dbReference>
<name>A0AAW0MF23_9GOBI</name>
<dbReference type="InterPro" id="IPR050252">
    <property type="entry name" value="Beta/Gamma-Crystallin"/>
</dbReference>
<dbReference type="SUPFAM" id="SSF49695">
    <property type="entry name" value="gamma-Crystallin-like"/>
    <property type="match status" value="1"/>
</dbReference>
<dbReference type="FunFam" id="2.60.20.10:FF:000001">
    <property type="entry name" value="Crystallin gamma S"/>
    <property type="match status" value="1"/>
</dbReference>
<feature type="region of interest" description="Disordered" evidence="4">
    <location>
        <begin position="604"/>
        <end position="630"/>
    </location>
</feature>
<dbReference type="AlphaFoldDB" id="A0AAW0MF23"/>
<proteinExistence type="inferred from homology"/>
<dbReference type="Gene3D" id="2.60.20.10">
    <property type="entry name" value="Crystallins"/>
    <property type="match status" value="2"/>
</dbReference>
<evidence type="ECO:0000313" key="6">
    <source>
        <dbReference type="EMBL" id="KAK7877377.1"/>
    </source>
</evidence>
<feature type="compositionally biased region" description="Polar residues" evidence="4">
    <location>
        <begin position="618"/>
        <end position="630"/>
    </location>
</feature>
<feature type="domain" description="Beta/gamma crystallin 'Greek key'" evidence="5">
    <location>
        <begin position="5"/>
        <end position="43"/>
    </location>
</feature>
<dbReference type="InterPro" id="IPR011024">
    <property type="entry name" value="G_crystallin-like"/>
</dbReference>